<sequence length="333" mass="38024">TVLKEDILSVCTNLVRFIKTTFEPLWTHKDTQDLRNTIFDDVDKADQELKALCNTFGIKLDFGSETRTGRSSPTTGKPKTCFSPEDLDKAIKQSSADNSKQDDVEERLKQYCNFHGMEFLGRTPGNGNCFFEAISSQLDRLQLPRKSPELLRREVTTYLKENPTYTANGELVNLRDFVELEGDFMEYCKTMSKNMEWADHVIVVTMARMLEQNIIIVTSSPDTDKDKSLLWVNGGEECNEKLPLLVGHYWETHYQSLQPKDGLVPGSHYMVLGLYGVKRRMIFDCEHFVEPTAYNHDLIDSDHQSVACVSAISVEYMGGHLYCLLHCDNHIDV</sequence>
<dbReference type="GO" id="GO:0004843">
    <property type="term" value="F:cysteine-type deubiquitinase activity"/>
    <property type="evidence" value="ECO:0007669"/>
    <property type="project" value="TreeGrafter"/>
</dbReference>
<dbReference type="InterPro" id="IPR003323">
    <property type="entry name" value="OTU_dom"/>
</dbReference>
<accession>A0A8B6DLX0</accession>
<feature type="non-terminal residue" evidence="2">
    <location>
        <position position="333"/>
    </location>
</feature>
<dbReference type="InterPro" id="IPR050704">
    <property type="entry name" value="Peptidase_C85-like"/>
</dbReference>
<dbReference type="EMBL" id="UYJE01003601">
    <property type="protein sequence ID" value="VDI20735.1"/>
    <property type="molecule type" value="Genomic_DNA"/>
</dbReference>
<dbReference type="OrthoDB" id="6157373at2759"/>
<gene>
    <name evidence="2" type="ORF">MGAL_10B038382</name>
</gene>
<feature type="non-terminal residue" evidence="2">
    <location>
        <position position="1"/>
    </location>
</feature>
<dbReference type="SUPFAM" id="SSF54001">
    <property type="entry name" value="Cysteine proteinases"/>
    <property type="match status" value="1"/>
</dbReference>
<comment type="caution">
    <text evidence="2">The sequence shown here is derived from an EMBL/GenBank/DDBJ whole genome shotgun (WGS) entry which is preliminary data.</text>
</comment>
<reference evidence="2" key="1">
    <citation type="submission" date="2018-11" db="EMBL/GenBank/DDBJ databases">
        <authorList>
            <person name="Alioto T."/>
            <person name="Alioto T."/>
        </authorList>
    </citation>
    <scope>NUCLEOTIDE SEQUENCE</scope>
</reference>
<dbReference type="GO" id="GO:0016579">
    <property type="term" value="P:protein deubiquitination"/>
    <property type="evidence" value="ECO:0007669"/>
    <property type="project" value="TreeGrafter"/>
</dbReference>
<dbReference type="CDD" id="cd22758">
    <property type="entry name" value="OTU_232R-like"/>
    <property type="match status" value="1"/>
</dbReference>
<dbReference type="PANTHER" id="PTHR12419:SF11">
    <property type="entry name" value="OTU DOMAIN-CONTAINING PROTEIN DDB_G0284757"/>
    <property type="match status" value="1"/>
</dbReference>
<proteinExistence type="predicted"/>
<protein>
    <recommendedName>
        <fullName evidence="1">OTU domain-containing protein</fullName>
    </recommendedName>
</protein>
<feature type="domain" description="OTU" evidence="1">
    <location>
        <begin position="118"/>
        <end position="260"/>
    </location>
</feature>
<dbReference type="Gene3D" id="3.90.70.80">
    <property type="match status" value="1"/>
</dbReference>
<dbReference type="AlphaFoldDB" id="A0A8B6DLX0"/>
<dbReference type="PROSITE" id="PS50802">
    <property type="entry name" value="OTU"/>
    <property type="match status" value="1"/>
</dbReference>
<evidence type="ECO:0000313" key="2">
    <source>
        <dbReference type="EMBL" id="VDI20735.1"/>
    </source>
</evidence>
<name>A0A8B6DLX0_MYTGA</name>
<evidence type="ECO:0000259" key="1">
    <source>
        <dbReference type="PROSITE" id="PS50802"/>
    </source>
</evidence>
<dbReference type="PANTHER" id="PTHR12419">
    <property type="entry name" value="OTU DOMAIN CONTAINING PROTEIN"/>
    <property type="match status" value="1"/>
</dbReference>
<organism evidence="2 3">
    <name type="scientific">Mytilus galloprovincialis</name>
    <name type="common">Mediterranean mussel</name>
    <dbReference type="NCBI Taxonomy" id="29158"/>
    <lineage>
        <taxon>Eukaryota</taxon>
        <taxon>Metazoa</taxon>
        <taxon>Spiralia</taxon>
        <taxon>Lophotrochozoa</taxon>
        <taxon>Mollusca</taxon>
        <taxon>Bivalvia</taxon>
        <taxon>Autobranchia</taxon>
        <taxon>Pteriomorphia</taxon>
        <taxon>Mytilida</taxon>
        <taxon>Mytiloidea</taxon>
        <taxon>Mytilidae</taxon>
        <taxon>Mytilinae</taxon>
        <taxon>Mytilus</taxon>
    </lineage>
</organism>
<keyword evidence="3" id="KW-1185">Reference proteome</keyword>
<dbReference type="Pfam" id="PF02338">
    <property type="entry name" value="OTU"/>
    <property type="match status" value="1"/>
</dbReference>
<evidence type="ECO:0000313" key="3">
    <source>
        <dbReference type="Proteomes" id="UP000596742"/>
    </source>
</evidence>
<dbReference type="Proteomes" id="UP000596742">
    <property type="component" value="Unassembled WGS sequence"/>
</dbReference>
<dbReference type="InterPro" id="IPR038765">
    <property type="entry name" value="Papain-like_cys_pep_sf"/>
</dbReference>